<protein>
    <submittedName>
        <fullName evidence="1">Vacuolar-type H+-ATPase subunit H</fullName>
    </submittedName>
</protein>
<name>A0A840VX94_9ACTN</name>
<evidence type="ECO:0000313" key="2">
    <source>
        <dbReference type="Proteomes" id="UP000586947"/>
    </source>
</evidence>
<comment type="caution">
    <text evidence="1">The sequence shown here is derived from an EMBL/GenBank/DDBJ whole genome shotgun (WGS) entry which is preliminary data.</text>
</comment>
<proteinExistence type="predicted"/>
<reference evidence="1 2" key="1">
    <citation type="submission" date="2020-08" db="EMBL/GenBank/DDBJ databases">
        <title>Sequencing the genomes of 1000 actinobacteria strains.</title>
        <authorList>
            <person name="Klenk H.-P."/>
        </authorList>
    </citation>
    <scope>NUCLEOTIDE SEQUENCE [LARGE SCALE GENOMIC DNA]</scope>
    <source>
        <strain evidence="1 2">DSM 103125</strain>
    </source>
</reference>
<keyword evidence="2" id="KW-1185">Reference proteome</keyword>
<gene>
    <name evidence="1" type="ORF">HNR20_001284</name>
</gene>
<dbReference type="RefSeq" id="WP_184177352.1">
    <property type="nucleotide sequence ID" value="NZ_BMNF01000003.1"/>
</dbReference>
<organism evidence="1 2">
    <name type="scientific">Micromonospora parathelypteridis</name>
    <dbReference type="NCBI Taxonomy" id="1839617"/>
    <lineage>
        <taxon>Bacteria</taxon>
        <taxon>Bacillati</taxon>
        <taxon>Actinomycetota</taxon>
        <taxon>Actinomycetes</taxon>
        <taxon>Micromonosporales</taxon>
        <taxon>Micromonosporaceae</taxon>
        <taxon>Micromonospora</taxon>
    </lineage>
</organism>
<dbReference type="AlphaFoldDB" id="A0A840VX94"/>
<evidence type="ECO:0000313" key="1">
    <source>
        <dbReference type="EMBL" id="MBB5476779.1"/>
    </source>
</evidence>
<dbReference type="EMBL" id="JACHDP010000001">
    <property type="protein sequence ID" value="MBB5476779.1"/>
    <property type="molecule type" value="Genomic_DNA"/>
</dbReference>
<dbReference type="Proteomes" id="UP000586947">
    <property type="component" value="Unassembled WGS sequence"/>
</dbReference>
<sequence length="87" mass="9713">MSVDPSLKKALRQLRNTRARRPADLVDPAEFAAWRDAIAEALEEIAAAAPDWDDRLRDQAYSEAKAARAQAVQIRSTINRSDDHGQL</sequence>
<accession>A0A840VX94</accession>